<feature type="domain" description="CoA carboxyltransferase N-terminal" evidence="1">
    <location>
        <begin position="22"/>
        <end position="136"/>
    </location>
</feature>
<dbReference type="InterPro" id="IPR045190">
    <property type="entry name" value="MCCB/AccD1-like"/>
</dbReference>
<protein>
    <recommendedName>
        <fullName evidence="1">CoA carboxyltransferase N-terminal domain-containing protein</fullName>
    </recommendedName>
</protein>
<dbReference type="GO" id="GO:0004485">
    <property type="term" value="F:methylcrotonoyl-CoA carboxylase activity"/>
    <property type="evidence" value="ECO:0007669"/>
    <property type="project" value="TreeGrafter"/>
</dbReference>
<evidence type="ECO:0000259" key="1">
    <source>
        <dbReference type="PROSITE" id="PS50980"/>
    </source>
</evidence>
<organism evidence="2">
    <name type="scientific">marine metagenome</name>
    <dbReference type="NCBI Taxonomy" id="408172"/>
    <lineage>
        <taxon>unclassified sequences</taxon>
        <taxon>metagenomes</taxon>
        <taxon>ecological metagenomes</taxon>
    </lineage>
</organism>
<name>A0A383EXF0_9ZZZZ</name>
<dbReference type="EMBL" id="UINC01229514">
    <property type="protein sequence ID" value="SVE61254.1"/>
    <property type="molecule type" value="Genomic_DNA"/>
</dbReference>
<reference evidence="2" key="1">
    <citation type="submission" date="2018-05" db="EMBL/GenBank/DDBJ databases">
        <authorList>
            <person name="Lanie J.A."/>
            <person name="Ng W.-L."/>
            <person name="Kazmierczak K.M."/>
            <person name="Andrzejewski T.M."/>
            <person name="Davidsen T.M."/>
            <person name="Wayne K.J."/>
            <person name="Tettelin H."/>
            <person name="Glass J.I."/>
            <person name="Rusch D."/>
            <person name="Podicherti R."/>
            <person name="Tsui H.-C.T."/>
            <person name="Winkler M.E."/>
        </authorList>
    </citation>
    <scope>NUCLEOTIDE SEQUENCE</scope>
</reference>
<sequence>MNVLQSTLDTSSQDFQENTSRMRKLVGDLREKVLAASQGGGEAARARHLKRGKLLPRDRVDHLLDSGSPFLELSPLAAHGMYGDDAPAASLITGIGRVSGSECMIIANDATVKGGTYFPMTVKKHLRAQEIAQQNR</sequence>
<evidence type="ECO:0000313" key="2">
    <source>
        <dbReference type="EMBL" id="SVE61254.1"/>
    </source>
</evidence>
<accession>A0A383EXF0</accession>
<dbReference type="GO" id="GO:1905202">
    <property type="term" value="C:methylcrotonoyl-CoA carboxylase complex"/>
    <property type="evidence" value="ECO:0007669"/>
    <property type="project" value="TreeGrafter"/>
</dbReference>
<gene>
    <name evidence="2" type="ORF">METZ01_LOCUS514108</name>
</gene>
<feature type="non-terminal residue" evidence="2">
    <location>
        <position position="136"/>
    </location>
</feature>
<dbReference type="PANTHER" id="PTHR22855">
    <property type="entry name" value="ACETYL, PROPIONYL, PYRUVATE, AND GLUTACONYL CARBOXYLASE-RELATED"/>
    <property type="match status" value="1"/>
</dbReference>
<dbReference type="SUPFAM" id="SSF52096">
    <property type="entry name" value="ClpP/crotonase"/>
    <property type="match status" value="1"/>
</dbReference>
<dbReference type="AlphaFoldDB" id="A0A383EXF0"/>
<proteinExistence type="predicted"/>
<dbReference type="InterPro" id="IPR034733">
    <property type="entry name" value="AcCoA_carboxyl_beta"/>
</dbReference>
<dbReference type="Pfam" id="PF01039">
    <property type="entry name" value="Carboxyl_trans"/>
    <property type="match status" value="1"/>
</dbReference>
<dbReference type="PROSITE" id="PS50980">
    <property type="entry name" value="COA_CT_NTER"/>
    <property type="match status" value="1"/>
</dbReference>
<dbReference type="InterPro" id="IPR011762">
    <property type="entry name" value="COA_CT_N"/>
</dbReference>
<dbReference type="GO" id="GO:0005739">
    <property type="term" value="C:mitochondrion"/>
    <property type="evidence" value="ECO:0007669"/>
    <property type="project" value="TreeGrafter"/>
</dbReference>
<dbReference type="PANTHER" id="PTHR22855:SF13">
    <property type="entry name" value="METHYLCROTONOYL-COA CARBOXYLASE BETA CHAIN, MITOCHONDRIAL"/>
    <property type="match status" value="1"/>
</dbReference>
<dbReference type="InterPro" id="IPR029045">
    <property type="entry name" value="ClpP/crotonase-like_dom_sf"/>
</dbReference>
<dbReference type="GO" id="GO:0006552">
    <property type="term" value="P:L-leucine catabolic process"/>
    <property type="evidence" value="ECO:0007669"/>
    <property type="project" value="TreeGrafter"/>
</dbReference>
<dbReference type="Gene3D" id="3.90.226.10">
    <property type="entry name" value="2-enoyl-CoA Hydratase, Chain A, domain 1"/>
    <property type="match status" value="1"/>
</dbReference>